<accession>A0A3Q7ED00</accession>
<organism evidence="1">
    <name type="scientific">Solanum lycopersicum</name>
    <name type="common">Tomato</name>
    <name type="synonym">Lycopersicon esculentum</name>
    <dbReference type="NCBI Taxonomy" id="4081"/>
    <lineage>
        <taxon>Eukaryota</taxon>
        <taxon>Viridiplantae</taxon>
        <taxon>Streptophyta</taxon>
        <taxon>Embryophyta</taxon>
        <taxon>Tracheophyta</taxon>
        <taxon>Spermatophyta</taxon>
        <taxon>Magnoliopsida</taxon>
        <taxon>eudicotyledons</taxon>
        <taxon>Gunneridae</taxon>
        <taxon>Pentapetalae</taxon>
        <taxon>asterids</taxon>
        <taxon>lamiids</taxon>
        <taxon>Solanales</taxon>
        <taxon>Solanaceae</taxon>
        <taxon>Solanoideae</taxon>
        <taxon>Solaneae</taxon>
        <taxon>Solanum</taxon>
        <taxon>Solanum subgen. Lycopersicon</taxon>
    </lineage>
</organism>
<proteinExistence type="predicted"/>
<evidence type="ECO:0000313" key="2">
    <source>
        <dbReference type="Proteomes" id="UP000004994"/>
    </source>
</evidence>
<keyword evidence="2" id="KW-1185">Reference proteome</keyword>
<sequence>MVNARRSPFYGVLQLHLMNLRITRKDGYNDFNTFYMQMYIRGALGVSEDITNIEDFFEVVDLG</sequence>
<reference evidence="1" key="2">
    <citation type="submission" date="2019-01" db="UniProtKB">
        <authorList>
            <consortium name="EnsemblPlants"/>
        </authorList>
    </citation>
    <scope>IDENTIFICATION</scope>
    <source>
        <strain evidence="1">cv. Heinz 1706</strain>
    </source>
</reference>
<dbReference type="PaxDb" id="4081-Solyc01g049880.2.1"/>
<protein>
    <submittedName>
        <fullName evidence="1">Uncharacterized protein</fullName>
    </submittedName>
</protein>
<reference evidence="1" key="1">
    <citation type="journal article" date="2012" name="Nature">
        <title>The tomato genome sequence provides insights into fleshy fruit evolution.</title>
        <authorList>
            <consortium name="Tomato Genome Consortium"/>
        </authorList>
    </citation>
    <scope>NUCLEOTIDE SEQUENCE [LARGE SCALE GENOMIC DNA]</scope>
    <source>
        <strain evidence="1">cv. Heinz 1706</strain>
    </source>
</reference>
<dbReference type="Proteomes" id="UP000004994">
    <property type="component" value="Chromosome 1"/>
</dbReference>
<evidence type="ECO:0000313" key="1">
    <source>
        <dbReference type="EnsemblPlants" id="Solyc01g049880.3.1"/>
    </source>
</evidence>
<dbReference type="AlphaFoldDB" id="A0A3Q7ED00"/>
<dbReference type="InParanoid" id="A0A3Q7ED00"/>
<name>A0A3Q7ED00_SOLLC</name>
<dbReference type="Gramene" id="Solyc01g049880.3.1">
    <property type="protein sequence ID" value="Solyc01g049880.3.1"/>
    <property type="gene ID" value="Solyc01g049880.3"/>
</dbReference>
<dbReference type="EnsemblPlants" id="Solyc01g049880.3.1">
    <property type="protein sequence ID" value="Solyc01g049880.3.1"/>
    <property type="gene ID" value="Solyc01g049880.3"/>
</dbReference>